<name>A0ABX7P606_9BACT</name>
<gene>
    <name evidence="2" type="ORF">JY651_13680</name>
</gene>
<protein>
    <submittedName>
        <fullName evidence="2">Uncharacterized protein</fullName>
    </submittedName>
</protein>
<reference evidence="2 3" key="1">
    <citation type="submission" date="2021-02" db="EMBL/GenBank/DDBJ databases">
        <title>De Novo genome assembly of isolated myxobacteria.</title>
        <authorList>
            <person name="Stevens D.C."/>
        </authorList>
    </citation>
    <scope>NUCLEOTIDE SEQUENCE [LARGE SCALE GENOMIC DNA]</scope>
    <source>
        <strain evidence="3">SCPEA02</strain>
    </source>
</reference>
<dbReference type="RefSeq" id="WP_206727461.1">
    <property type="nucleotide sequence ID" value="NZ_CP071090.1"/>
</dbReference>
<dbReference type="EMBL" id="CP071090">
    <property type="protein sequence ID" value="QSQ25910.1"/>
    <property type="molecule type" value="Genomic_DNA"/>
</dbReference>
<dbReference type="Proteomes" id="UP000662747">
    <property type="component" value="Chromosome"/>
</dbReference>
<evidence type="ECO:0000313" key="3">
    <source>
        <dbReference type="Proteomes" id="UP000662747"/>
    </source>
</evidence>
<feature type="region of interest" description="Disordered" evidence="1">
    <location>
        <begin position="1"/>
        <end position="26"/>
    </location>
</feature>
<accession>A0ABX7P606</accession>
<organism evidence="2 3">
    <name type="scientific">Pyxidicoccus parkwayensis</name>
    <dbReference type="NCBI Taxonomy" id="2813578"/>
    <lineage>
        <taxon>Bacteria</taxon>
        <taxon>Pseudomonadati</taxon>
        <taxon>Myxococcota</taxon>
        <taxon>Myxococcia</taxon>
        <taxon>Myxococcales</taxon>
        <taxon>Cystobacterineae</taxon>
        <taxon>Myxococcaceae</taxon>
        <taxon>Pyxidicoccus</taxon>
    </lineage>
</organism>
<sequence length="62" mass="6710">MNTTKPKHFKPLNQDAPSEPRELPEAGKPRLPLAACDCDEHCNVDICVADDVEVEACGLYGG</sequence>
<evidence type="ECO:0000256" key="1">
    <source>
        <dbReference type="SAM" id="MobiDB-lite"/>
    </source>
</evidence>
<keyword evidence="3" id="KW-1185">Reference proteome</keyword>
<proteinExistence type="predicted"/>
<evidence type="ECO:0000313" key="2">
    <source>
        <dbReference type="EMBL" id="QSQ25910.1"/>
    </source>
</evidence>
<feature type="compositionally biased region" description="Basic residues" evidence="1">
    <location>
        <begin position="1"/>
        <end position="10"/>
    </location>
</feature>